<dbReference type="PANTHER" id="PTHR47356">
    <property type="entry name" value="FAD-DEPENDENT MONOOXYGENASE ASQG-RELATED"/>
    <property type="match status" value="1"/>
</dbReference>
<dbReference type="EMBL" id="JAQQWE010000007">
    <property type="protein sequence ID" value="KAK7947005.1"/>
    <property type="molecule type" value="Genomic_DNA"/>
</dbReference>
<organism evidence="3 4">
    <name type="scientific">Apiospora aurea</name>
    <dbReference type="NCBI Taxonomy" id="335848"/>
    <lineage>
        <taxon>Eukaryota</taxon>
        <taxon>Fungi</taxon>
        <taxon>Dikarya</taxon>
        <taxon>Ascomycota</taxon>
        <taxon>Pezizomycotina</taxon>
        <taxon>Sordariomycetes</taxon>
        <taxon>Xylariomycetidae</taxon>
        <taxon>Amphisphaeriales</taxon>
        <taxon>Apiosporaceae</taxon>
        <taxon>Apiospora</taxon>
    </lineage>
</organism>
<accession>A0ABR1Q4Z1</accession>
<proteinExistence type="predicted"/>
<protein>
    <recommendedName>
        <fullName evidence="5">FAD-binding domain-containing protein</fullName>
    </recommendedName>
</protein>
<name>A0ABR1Q4Z1_9PEZI</name>
<comment type="caution">
    <text evidence="3">The sequence shown here is derived from an EMBL/GenBank/DDBJ whole genome shotgun (WGS) entry which is preliminary data.</text>
</comment>
<sequence length="73" mass="8017">MRISPRSTSTKPAPARIEQSGAGARVYTDDGEVYEGDIVVGADGIRSKILREMWRMMGEPVVNDFAQSESKNT</sequence>
<dbReference type="PANTHER" id="PTHR47356:SF2">
    <property type="entry name" value="FAD-BINDING DOMAIN-CONTAINING PROTEIN-RELATED"/>
    <property type="match status" value="1"/>
</dbReference>
<dbReference type="GeneID" id="92080610"/>
<gene>
    <name evidence="3" type="ORF">PG986_011326</name>
</gene>
<evidence type="ECO:0000256" key="2">
    <source>
        <dbReference type="SAM" id="MobiDB-lite"/>
    </source>
</evidence>
<comment type="cofactor">
    <cofactor evidence="1">
        <name>FAD</name>
        <dbReference type="ChEBI" id="CHEBI:57692"/>
    </cofactor>
</comment>
<evidence type="ECO:0000313" key="4">
    <source>
        <dbReference type="Proteomes" id="UP001391051"/>
    </source>
</evidence>
<dbReference type="Gene3D" id="3.50.50.60">
    <property type="entry name" value="FAD/NAD(P)-binding domain"/>
    <property type="match status" value="1"/>
</dbReference>
<dbReference type="SUPFAM" id="SSF51905">
    <property type="entry name" value="FAD/NAD(P)-binding domain"/>
    <property type="match status" value="1"/>
</dbReference>
<dbReference type="InterPro" id="IPR036188">
    <property type="entry name" value="FAD/NAD-bd_sf"/>
</dbReference>
<feature type="region of interest" description="Disordered" evidence="2">
    <location>
        <begin position="1"/>
        <end position="23"/>
    </location>
</feature>
<evidence type="ECO:0000313" key="3">
    <source>
        <dbReference type="EMBL" id="KAK7947005.1"/>
    </source>
</evidence>
<feature type="compositionally biased region" description="Polar residues" evidence="2">
    <location>
        <begin position="1"/>
        <end position="11"/>
    </location>
</feature>
<evidence type="ECO:0000256" key="1">
    <source>
        <dbReference type="ARBA" id="ARBA00001974"/>
    </source>
</evidence>
<reference evidence="3 4" key="1">
    <citation type="submission" date="2023-01" db="EMBL/GenBank/DDBJ databases">
        <title>Analysis of 21 Apiospora genomes using comparative genomics revels a genus with tremendous synthesis potential of carbohydrate active enzymes and secondary metabolites.</title>
        <authorList>
            <person name="Sorensen T."/>
        </authorList>
    </citation>
    <scope>NUCLEOTIDE SEQUENCE [LARGE SCALE GENOMIC DNA]</scope>
    <source>
        <strain evidence="3 4">CBS 24483</strain>
    </source>
</reference>
<evidence type="ECO:0008006" key="5">
    <source>
        <dbReference type="Google" id="ProtNLM"/>
    </source>
</evidence>
<dbReference type="Proteomes" id="UP001391051">
    <property type="component" value="Unassembled WGS sequence"/>
</dbReference>
<dbReference type="RefSeq" id="XP_066697039.1">
    <property type="nucleotide sequence ID" value="XM_066847548.1"/>
</dbReference>
<keyword evidence="4" id="KW-1185">Reference proteome</keyword>
<dbReference type="InterPro" id="IPR050562">
    <property type="entry name" value="FAD_mOase_fung"/>
</dbReference>